<reference evidence="3" key="2">
    <citation type="submission" date="2015-01" db="EMBL/GenBank/DDBJ databases">
        <title>Evolutionary Origins and Diversification of the Mycorrhizal Mutualists.</title>
        <authorList>
            <consortium name="DOE Joint Genome Institute"/>
            <consortium name="Mycorrhizal Genomics Consortium"/>
            <person name="Kohler A."/>
            <person name="Kuo A."/>
            <person name="Nagy L.G."/>
            <person name="Floudas D."/>
            <person name="Copeland A."/>
            <person name="Barry K.W."/>
            <person name="Cichocki N."/>
            <person name="Veneault-Fourrey C."/>
            <person name="LaButti K."/>
            <person name="Lindquist E.A."/>
            <person name="Lipzen A."/>
            <person name="Lundell T."/>
            <person name="Morin E."/>
            <person name="Murat C."/>
            <person name="Riley R."/>
            <person name="Ohm R."/>
            <person name="Sun H."/>
            <person name="Tunlid A."/>
            <person name="Henrissat B."/>
            <person name="Grigoriev I.V."/>
            <person name="Hibbett D.S."/>
            <person name="Martin F."/>
        </authorList>
    </citation>
    <scope>NUCLEOTIDE SEQUENCE [LARGE SCALE GENOMIC DNA]</scope>
    <source>
        <strain evidence="3">441</strain>
    </source>
</reference>
<feature type="region of interest" description="Disordered" evidence="1">
    <location>
        <begin position="1"/>
        <end position="35"/>
    </location>
</feature>
<evidence type="ECO:0000313" key="3">
    <source>
        <dbReference type="Proteomes" id="UP000054018"/>
    </source>
</evidence>
<proteinExistence type="predicted"/>
<dbReference type="HOGENOM" id="CLU_3112085_0_0_1"/>
<feature type="compositionally biased region" description="Polar residues" evidence="1">
    <location>
        <begin position="1"/>
        <end position="24"/>
    </location>
</feature>
<feature type="non-terminal residue" evidence="2">
    <location>
        <position position="1"/>
    </location>
</feature>
<keyword evidence="3" id="KW-1185">Reference proteome</keyword>
<reference evidence="2 3" key="1">
    <citation type="submission" date="2014-04" db="EMBL/GenBank/DDBJ databases">
        <authorList>
            <consortium name="DOE Joint Genome Institute"/>
            <person name="Kuo A."/>
            <person name="Kohler A."/>
            <person name="Costa M.D."/>
            <person name="Nagy L.G."/>
            <person name="Floudas D."/>
            <person name="Copeland A."/>
            <person name="Barry K.W."/>
            <person name="Cichocki N."/>
            <person name="Veneault-Fourrey C."/>
            <person name="LaButti K."/>
            <person name="Lindquist E.A."/>
            <person name="Lipzen A."/>
            <person name="Lundell T."/>
            <person name="Morin E."/>
            <person name="Murat C."/>
            <person name="Sun H."/>
            <person name="Tunlid A."/>
            <person name="Henrissat B."/>
            <person name="Grigoriev I.V."/>
            <person name="Hibbett D.S."/>
            <person name="Martin F."/>
            <person name="Nordberg H.P."/>
            <person name="Cantor M.N."/>
            <person name="Hua S.X."/>
        </authorList>
    </citation>
    <scope>NUCLEOTIDE SEQUENCE [LARGE SCALE GENOMIC DNA]</scope>
    <source>
        <strain evidence="2 3">441</strain>
    </source>
</reference>
<evidence type="ECO:0000313" key="2">
    <source>
        <dbReference type="EMBL" id="KIK13281.1"/>
    </source>
</evidence>
<protein>
    <submittedName>
        <fullName evidence="2">Uncharacterized protein</fullName>
    </submittedName>
</protein>
<gene>
    <name evidence="2" type="ORF">PISMIDRAFT_688831</name>
</gene>
<feature type="non-terminal residue" evidence="2">
    <location>
        <position position="51"/>
    </location>
</feature>
<name>A0A0C9Y8J2_9AGAM</name>
<dbReference type="Proteomes" id="UP000054018">
    <property type="component" value="Unassembled WGS sequence"/>
</dbReference>
<sequence>MTVSYTSVSGQTAPATTAKSTPLTSGEPLGKHTLVRDQIHPRYHLMVVLRV</sequence>
<dbReference type="EMBL" id="KN834005">
    <property type="protein sequence ID" value="KIK13281.1"/>
    <property type="molecule type" value="Genomic_DNA"/>
</dbReference>
<organism evidence="2 3">
    <name type="scientific">Pisolithus microcarpus 441</name>
    <dbReference type="NCBI Taxonomy" id="765257"/>
    <lineage>
        <taxon>Eukaryota</taxon>
        <taxon>Fungi</taxon>
        <taxon>Dikarya</taxon>
        <taxon>Basidiomycota</taxon>
        <taxon>Agaricomycotina</taxon>
        <taxon>Agaricomycetes</taxon>
        <taxon>Agaricomycetidae</taxon>
        <taxon>Boletales</taxon>
        <taxon>Sclerodermatineae</taxon>
        <taxon>Pisolithaceae</taxon>
        <taxon>Pisolithus</taxon>
    </lineage>
</organism>
<evidence type="ECO:0000256" key="1">
    <source>
        <dbReference type="SAM" id="MobiDB-lite"/>
    </source>
</evidence>
<accession>A0A0C9Y8J2</accession>
<dbReference type="AlphaFoldDB" id="A0A0C9Y8J2"/>